<organism evidence="1 2">
    <name type="scientific">Elysia crispata</name>
    <name type="common">lettuce slug</name>
    <dbReference type="NCBI Taxonomy" id="231223"/>
    <lineage>
        <taxon>Eukaryota</taxon>
        <taxon>Metazoa</taxon>
        <taxon>Spiralia</taxon>
        <taxon>Lophotrochozoa</taxon>
        <taxon>Mollusca</taxon>
        <taxon>Gastropoda</taxon>
        <taxon>Heterobranchia</taxon>
        <taxon>Euthyneura</taxon>
        <taxon>Panpulmonata</taxon>
        <taxon>Sacoglossa</taxon>
        <taxon>Placobranchoidea</taxon>
        <taxon>Plakobranchidae</taxon>
        <taxon>Elysia</taxon>
    </lineage>
</organism>
<proteinExistence type="predicted"/>
<evidence type="ECO:0000313" key="2">
    <source>
        <dbReference type="Proteomes" id="UP001283361"/>
    </source>
</evidence>
<name>A0AAE1DEP9_9GAST</name>
<gene>
    <name evidence="1" type="ORF">RRG08_018031</name>
</gene>
<dbReference type="AlphaFoldDB" id="A0AAE1DEP9"/>
<dbReference type="EMBL" id="JAWDGP010004170">
    <property type="protein sequence ID" value="KAK3767160.1"/>
    <property type="molecule type" value="Genomic_DNA"/>
</dbReference>
<protein>
    <submittedName>
        <fullName evidence="1">Uncharacterized protein</fullName>
    </submittedName>
</protein>
<sequence>MVSSWCRPGELSQNSAHCEELQTKKYCELIHLSHCNNIQVTGPCHRLASLAAPEPYKVLLKQSSMIIASESFDLSDCLCLYFSPACASSIRHALETELRLFNGPGPREQNLDFLYLAKNHLTLDKFQVEALSPNQTGGGQFTLLIDLKF</sequence>
<comment type="caution">
    <text evidence="1">The sequence shown here is derived from an EMBL/GenBank/DDBJ whole genome shotgun (WGS) entry which is preliminary data.</text>
</comment>
<reference evidence="1" key="1">
    <citation type="journal article" date="2023" name="G3 (Bethesda)">
        <title>A reference genome for the long-term kleptoplast-retaining sea slug Elysia crispata morphotype clarki.</title>
        <authorList>
            <person name="Eastman K.E."/>
            <person name="Pendleton A.L."/>
            <person name="Shaikh M.A."/>
            <person name="Suttiyut T."/>
            <person name="Ogas R."/>
            <person name="Tomko P."/>
            <person name="Gavelis G."/>
            <person name="Widhalm J.R."/>
            <person name="Wisecaver J.H."/>
        </authorList>
    </citation>
    <scope>NUCLEOTIDE SEQUENCE</scope>
    <source>
        <strain evidence="1">ECLA1</strain>
    </source>
</reference>
<dbReference type="Proteomes" id="UP001283361">
    <property type="component" value="Unassembled WGS sequence"/>
</dbReference>
<accession>A0AAE1DEP9</accession>
<evidence type="ECO:0000313" key="1">
    <source>
        <dbReference type="EMBL" id="KAK3767160.1"/>
    </source>
</evidence>
<keyword evidence="2" id="KW-1185">Reference proteome</keyword>